<dbReference type="EMBL" id="RWGY01000031">
    <property type="protein sequence ID" value="TVU16214.1"/>
    <property type="molecule type" value="Genomic_DNA"/>
</dbReference>
<dbReference type="PROSITE" id="PS50144">
    <property type="entry name" value="MATH"/>
    <property type="match status" value="1"/>
</dbReference>
<evidence type="ECO:0000259" key="1">
    <source>
        <dbReference type="PROSITE" id="PS50144"/>
    </source>
</evidence>
<dbReference type="GO" id="GO:0016567">
    <property type="term" value="P:protein ubiquitination"/>
    <property type="evidence" value="ECO:0007669"/>
    <property type="project" value="InterPro"/>
</dbReference>
<dbReference type="Pfam" id="PF22486">
    <property type="entry name" value="MATH_2"/>
    <property type="match status" value="1"/>
</dbReference>
<dbReference type="AlphaFoldDB" id="A0A5J9TXV5"/>
<dbReference type="SUPFAM" id="SSF49599">
    <property type="entry name" value="TRAF domain-like"/>
    <property type="match status" value="1"/>
</dbReference>
<reference evidence="2 3" key="1">
    <citation type="journal article" date="2019" name="Sci. Rep.">
        <title>A high-quality genome of Eragrostis curvula grass provides insights into Poaceae evolution and supports new strategies to enhance forage quality.</title>
        <authorList>
            <person name="Carballo J."/>
            <person name="Santos B.A.C.M."/>
            <person name="Zappacosta D."/>
            <person name="Garbus I."/>
            <person name="Selva J.P."/>
            <person name="Gallo C.A."/>
            <person name="Diaz A."/>
            <person name="Albertini E."/>
            <person name="Caccamo M."/>
            <person name="Echenique V."/>
        </authorList>
    </citation>
    <scope>NUCLEOTIDE SEQUENCE [LARGE SCALE GENOMIC DNA]</scope>
    <source>
        <strain evidence="3">cv. Victoria</strain>
        <tissue evidence="2">Leaf</tissue>
    </source>
</reference>
<dbReference type="InterPro" id="IPR045005">
    <property type="entry name" value="BPM1-6"/>
</dbReference>
<organism evidence="2 3">
    <name type="scientific">Eragrostis curvula</name>
    <name type="common">weeping love grass</name>
    <dbReference type="NCBI Taxonomy" id="38414"/>
    <lineage>
        <taxon>Eukaryota</taxon>
        <taxon>Viridiplantae</taxon>
        <taxon>Streptophyta</taxon>
        <taxon>Embryophyta</taxon>
        <taxon>Tracheophyta</taxon>
        <taxon>Spermatophyta</taxon>
        <taxon>Magnoliopsida</taxon>
        <taxon>Liliopsida</taxon>
        <taxon>Poales</taxon>
        <taxon>Poaceae</taxon>
        <taxon>PACMAD clade</taxon>
        <taxon>Chloridoideae</taxon>
        <taxon>Eragrostideae</taxon>
        <taxon>Eragrostidinae</taxon>
        <taxon>Eragrostis</taxon>
    </lineage>
</organism>
<dbReference type="Gene3D" id="2.60.210.10">
    <property type="entry name" value="Apoptosis, Tumor Necrosis Factor Receptor Associated Protein 2, Chain A"/>
    <property type="match status" value="1"/>
</dbReference>
<dbReference type="InterPro" id="IPR008974">
    <property type="entry name" value="TRAF-like"/>
</dbReference>
<accession>A0A5J9TXV5</accession>
<comment type="caution">
    <text evidence="2">The sequence shown here is derived from an EMBL/GenBank/DDBJ whole genome shotgun (WGS) entry which is preliminary data.</text>
</comment>
<keyword evidence="3" id="KW-1185">Reference proteome</keyword>
<proteinExistence type="predicted"/>
<dbReference type="CDD" id="cd00121">
    <property type="entry name" value="MATH"/>
    <property type="match status" value="1"/>
</dbReference>
<gene>
    <name evidence="2" type="ORF">EJB05_39766</name>
</gene>
<dbReference type="Proteomes" id="UP000324897">
    <property type="component" value="Unassembled WGS sequence"/>
</dbReference>
<name>A0A5J9TXV5_9POAL</name>
<evidence type="ECO:0000313" key="3">
    <source>
        <dbReference type="Proteomes" id="UP000324897"/>
    </source>
</evidence>
<feature type="non-terminal residue" evidence="2">
    <location>
        <position position="1"/>
    </location>
</feature>
<evidence type="ECO:0000313" key="2">
    <source>
        <dbReference type="EMBL" id="TVU16214.1"/>
    </source>
</evidence>
<dbReference type="OrthoDB" id="688873at2759"/>
<protein>
    <recommendedName>
        <fullName evidence="1">MATH domain-containing protein</fullName>
    </recommendedName>
</protein>
<feature type="domain" description="MATH" evidence="1">
    <location>
        <begin position="39"/>
        <end position="148"/>
    </location>
</feature>
<dbReference type="InterPro" id="IPR002083">
    <property type="entry name" value="MATH/TRAF_dom"/>
</dbReference>
<dbReference type="Gramene" id="TVU16214">
    <property type="protein sequence ID" value="TVU16214"/>
    <property type="gene ID" value="EJB05_39766"/>
</dbReference>
<dbReference type="PANTHER" id="PTHR26379">
    <property type="entry name" value="BTB/POZ AND MATH DOMAIN-CONTAINING PROTEIN 1"/>
    <property type="match status" value="1"/>
</dbReference>
<feature type="non-terminal residue" evidence="2">
    <location>
        <position position="148"/>
    </location>
</feature>
<dbReference type="PANTHER" id="PTHR26379:SF486">
    <property type="entry name" value="OS04G0625500 PROTEIN"/>
    <property type="match status" value="1"/>
</dbReference>
<sequence length="148" mass="16035">MNSYDFGVLVAYNSRSIVPTMDIVDLPPTWSRCLTKSTRTTHNFLVDNFSLLDGIGVGKSVDSSTFSVGGGNWNIKLYPDGNGGNAGQSVSIFLSLVGGGVAGGVRAKLGLGLLDINNNVLQHEETERMEDDGTVRVWRRLLDFEPRT</sequence>